<reference evidence="1" key="2">
    <citation type="journal article" date="2015" name="Fish Shellfish Immunol.">
        <title>Early steps in the European eel (Anguilla anguilla)-Vibrio vulnificus interaction in the gills: Role of the RtxA13 toxin.</title>
        <authorList>
            <person name="Callol A."/>
            <person name="Pajuelo D."/>
            <person name="Ebbesson L."/>
            <person name="Teles M."/>
            <person name="MacKenzie S."/>
            <person name="Amaro C."/>
        </authorList>
    </citation>
    <scope>NUCLEOTIDE SEQUENCE</scope>
</reference>
<accession>A0A0E9RLG6</accession>
<organism evidence="1">
    <name type="scientific">Anguilla anguilla</name>
    <name type="common">European freshwater eel</name>
    <name type="synonym">Muraena anguilla</name>
    <dbReference type="NCBI Taxonomy" id="7936"/>
    <lineage>
        <taxon>Eukaryota</taxon>
        <taxon>Metazoa</taxon>
        <taxon>Chordata</taxon>
        <taxon>Craniata</taxon>
        <taxon>Vertebrata</taxon>
        <taxon>Euteleostomi</taxon>
        <taxon>Actinopterygii</taxon>
        <taxon>Neopterygii</taxon>
        <taxon>Teleostei</taxon>
        <taxon>Anguilliformes</taxon>
        <taxon>Anguillidae</taxon>
        <taxon>Anguilla</taxon>
    </lineage>
</organism>
<sequence>MMCFRVSCGRVFLCDVGCVSQCIQVKCLHSSFLFILRMQN</sequence>
<name>A0A0E9RLG6_ANGAN</name>
<protein>
    <submittedName>
        <fullName evidence="1">Uncharacterized protein</fullName>
    </submittedName>
</protein>
<reference evidence="1" key="1">
    <citation type="submission" date="2014-11" db="EMBL/GenBank/DDBJ databases">
        <authorList>
            <person name="Amaro Gonzalez C."/>
        </authorList>
    </citation>
    <scope>NUCLEOTIDE SEQUENCE</scope>
</reference>
<proteinExistence type="predicted"/>
<dbReference type="AlphaFoldDB" id="A0A0E9RLG6"/>
<dbReference type="EMBL" id="GBXM01079384">
    <property type="protein sequence ID" value="JAH29193.1"/>
    <property type="molecule type" value="Transcribed_RNA"/>
</dbReference>
<evidence type="ECO:0000313" key="1">
    <source>
        <dbReference type="EMBL" id="JAH29193.1"/>
    </source>
</evidence>